<dbReference type="SUPFAM" id="SSF48726">
    <property type="entry name" value="Immunoglobulin"/>
    <property type="match status" value="1"/>
</dbReference>
<dbReference type="SMR" id="A0A5F9C686"/>
<dbReference type="AlphaFoldDB" id="A0A5F9C686"/>
<keyword evidence="10" id="KW-0491">MHC II</keyword>
<evidence type="ECO:0000313" key="15">
    <source>
        <dbReference type="Ensembl" id="ENSOCUP00000028564.1"/>
    </source>
</evidence>
<dbReference type="InterPro" id="IPR014745">
    <property type="entry name" value="MHC_II_a/b_N"/>
</dbReference>
<keyword evidence="8" id="KW-1015">Disulfide bond</keyword>
<evidence type="ECO:0000256" key="9">
    <source>
        <dbReference type="ARBA" id="ARBA00023180"/>
    </source>
</evidence>
<dbReference type="Gene3D" id="3.10.320.10">
    <property type="entry name" value="Class II Histocompatibility Antigen, M Beta Chain, Chain B, domain 1"/>
    <property type="match status" value="1"/>
</dbReference>
<evidence type="ECO:0000256" key="8">
    <source>
        <dbReference type="ARBA" id="ARBA00023157"/>
    </source>
</evidence>
<feature type="region of interest" description="Disordered" evidence="12">
    <location>
        <begin position="316"/>
        <end position="368"/>
    </location>
</feature>
<dbReference type="InterPro" id="IPR050160">
    <property type="entry name" value="MHC/Immunoglobulin"/>
</dbReference>
<keyword evidence="4" id="KW-0391">Immunity</keyword>
<dbReference type="GO" id="GO:0042613">
    <property type="term" value="C:MHC class II protein complex"/>
    <property type="evidence" value="ECO:0007669"/>
    <property type="project" value="UniProtKB-KW"/>
</dbReference>
<dbReference type="InterPro" id="IPR003597">
    <property type="entry name" value="Ig_C1-set"/>
</dbReference>
<dbReference type="Ensembl" id="ENSOCUT00000059123.1">
    <property type="protein sequence ID" value="ENSOCUP00000028564.1"/>
    <property type="gene ID" value="ENSOCUG00000003319.4"/>
</dbReference>
<dbReference type="CDD" id="cd21004">
    <property type="entry name" value="IgC1_MHC_II_alpha_HLA_DO"/>
    <property type="match status" value="1"/>
</dbReference>
<comment type="subcellular location">
    <subcellularLocation>
        <location evidence="1">Membrane</location>
        <topology evidence="1">Single-pass type I membrane protein</topology>
    </subcellularLocation>
</comment>
<feature type="compositionally biased region" description="Basic and acidic residues" evidence="12">
    <location>
        <begin position="357"/>
        <end position="366"/>
    </location>
</feature>
<dbReference type="InterPro" id="IPR036179">
    <property type="entry name" value="Ig-like_dom_sf"/>
</dbReference>
<dbReference type="Gene3D" id="2.60.40.10">
    <property type="entry name" value="Immunoglobulins"/>
    <property type="match status" value="1"/>
</dbReference>
<feature type="region of interest" description="Disordered" evidence="12">
    <location>
        <begin position="235"/>
        <end position="274"/>
    </location>
</feature>
<dbReference type="InterPro" id="IPR011162">
    <property type="entry name" value="MHC_I/II-like_Ag-recog"/>
</dbReference>
<dbReference type="InterPro" id="IPR003006">
    <property type="entry name" value="Ig/MHC_CS"/>
</dbReference>
<evidence type="ECO:0000256" key="3">
    <source>
        <dbReference type="ARBA" id="ARBA00022692"/>
    </source>
</evidence>
<dbReference type="GeneTree" id="ENSGT00940000162112"/>
<dbReference type="GO" id="GO:0002682">
    <property type="term" value="P:regulation of immune system process"/>
    <property type="evidence" value="ECO:0007669"/>
    <property type="project" value="UniProtKB-ARBA"/>
</dbReference>
<dbReference type="FunCoup" id="A0A5F9C686">
    <property type="interactions" value="39"/>
</dbReference>
<dbReference type="InParanoid" id="A0A5F9C686"/>
<comment type="similarity">
    <text evidence="2 11">Belongs to the MHC class II family.</text>
</comment>
<keyword evidence="5" id="KW-1133">Transmembrane helix</keyword>
<dbReference type="Pfam" id="PF00993">
    <property type="entry name" value="MHC_II_alpha"/>
    <property type="match status" value="1"/>
</dbReference>
<dbReference type="Bgee" id="ENSOCUG00000003319">
    <property type="expression patterns" value="Expressed in blood and 17 other cell types or tissues"/>
</dbReference>
<reference evidence="15 16" key="1">
    <citation type="journal article" date="2011" name="Nature">
        <title>A high-resolution map of human evolutionary constraint using 29 mammals.</title>
        <authorList>
            <person name="Lindblad-Toh K."/>
            <person name="Garber M."/>
            <person name="Zuk O."/>
            <person name="Lin M.F."/>
            <person name="Parker B.J."/>
            <person name="Washietl S."/>
            <person name="Kheradpour P."/>
            <person name="Ernst J."/>
            <person name="Jordan G."/>
            <person name="Mauceli E."/>
            <person name="Ward L.D."/>
            <person name="Lowe C.B."/>
            <person name="Holloway A.K."/>
            <person name="Clamp M."/>
            <person name="Gnerre S."/>
            <person name="Alfoldi J."/>
            <person name="Beal K."/>
            <person name="Chang J."/>
            <person name="Clawson H."/>
            <person name="Cuff J."/>
            <person name="Di Palma F."/>
            <person name="Fitzgerald S."/>
            <person name="Flicek P."/>
            <person name="Guttman M."/>
            <person name="Hubisz M.J."/>
            <person name="Jaffe D.B."/>
            <person name="Jungreis I."/>
            <person name="Kent W.J."/>
            <person name="Kostka D."/>
            <person name="Lara M."/>
            <person name="Martins A.L."/>
            <person name="Massingham T."/>
            <person name="Moltke I."/>
            <person name="Raney B.J."/>
            <person name="Rasmussen M.D."/>
            <person name="Robinson J."/>
            <person name="Stark A."/>
            <person name="Vilella A.J."/>
            <person name="Wen J."/>
            <person name="Xie X."/>
            <person name="Zody M.C."/>
            <person name="Baldwin J."/>
            <person name="Bloom T."/>
            <person name="Chin C.W."/>
            <person name="Heiman D."/>
            <person name="Nicol R."/>
            <person name="Nusbaum C."/>
            <person name="Young S."/>
            <person name="Wilkinson J."/>
            <person name="Worley K.C."/>
            <person name="Kovar C.L."/>
            <person name="Muzny D.M."/>
            <person name="Gibbs R.A."/>
            <person name="Cree A."/>
            <person name="Dihn H.H."/>
            <person name="Fowler G."/>
            <person name="Jhangiani S."/>
            <person name="Joshi V."/>
            <person name="Lee S."/>
            <person name="Lewis L.R."/>
            <person name="Nazareth L.V."/>
            <person name="Okwuonu G."/>
            <person name="Santibanez J."/>
            <person name="Warren W.C."/>
            <person name="Mardis E.R."/>
            <person name="Weinstock G.M."/>
            <person name="Wilson R.K."/>
            <person name="Delehaunty K."/>
            <person name="Dooling D."/>
            <person name="Fronik C."/>
            <person name="Fulton L."/>
            <person name="Fulton B."/>
            <person name="Graves T."/>
            <person name="Minx P."/>
            <person name="Sodergren E."/>
            <person name="Birney E."/>
            <person name="Margulies E.H."/>
            <person name="Herrero J."/>
            <person name="Green E.D."/>
            <person name="Haussler D."/>
            <person name="Siepel A."/>
            <person name="Goldman N."/>
            <person name="Pollard K.S."/>
            <person name="Pedersen J.S."/>
            <person name="Lander E.S."/>
            <person name="Kellis M."/>
        </authorList>
    </citation>
    <scope>NUCLEOTIDE SEQUENCE [LARGE SCALE GENOMIC DNA]</scope>
    <source>
        <strain evidence="15 16">Thorbecke inbred</strain>
    </source>
</reference>
<feature type="domain" description="Ig-like" evidence="14">
    <location>
        <begin position="113"/>
        <end position="193"/>
    </location>
</feature>
<dbReference type="STRING" id="9986.ENSOCUP00000028564"/>
<keyword evidence="7" id="KW-0472">Membrane</keyword>
<dbReference type="GO" id="GO:0002250">
    <property type="term" value="P:adaptive immune response"/>
    <property type="evidence" value="ECO:0007669"/>
    <property type="project" value="UniProtKB-KW"/>
</dbReference>
<dbReference type="EMBL" id="AAGW02017734">
    <property type="status" value="NOT_ANNOTATED_CDS"/>
    <property type="molecule type" value="Genomic_DNA"/>
</dbReference>
<feature type="signal peptide" evidence="13">
    <location>
        <begin position="1"/>
        <end position="23"/>
    </location>
</feature>
<name>A0A5F9C686_RABIT</name>
<evidence type="ECO:0000256" key="7">
    <source>
        <dbReference type="ARBA" id="ARBA00023136"/>
    </source>
</evidence>
<feature type="chain" id="PRO_5023875250" description="Ig-like domain-containing protein" evidence="13">
    <location>
        <begin position="24"/>
        <end position="382"/>
    </location>
</feature>
<dbReference type="InterPro" id="IPR001003">
    <property type="entry name" value="MHC_II_a_N"/>
</dbReference>
<sequence length="382" mass="41338">MALRAGLVLGLHTLRILLSPKEAGAITADHMGSYGPAFYQSYDASGQFTYEFDGEQLLSVDLKEKEAVWRLPEFGDLARFDPQGGLAGIAMIQMHLDVLVERSNHTRATSVRPSVTVFPKSPVELGQPNTLICVVDNIFPPVINISWLRNGETVTLGVTQTSFYSRPDHLFRKFHYLAFVPSAADVYDCRVEHWGLDAPLLTHWGTEPLPSACSPRSPLLPAPFPSIPAFPTEPLPRPILSDPLPPRPLGGTSDPSFSPRATGAHPTARHHGDPGLCAGPRLRPGGLPCGHHPHHHWHTHVQSCPQVRGSWEATGWREEGGRPRVGWGWGSTVGGRGSARVTVTDEDEKGGGGEGVRMGEGRHEIGSPDCAGATPVTGFFLL</sequence>
<organism evidence="15 16">
    <name type="scientific">Oryctolagus cuniculus</name>
    <name type="common">Rabbit</name>
    <dbReference type="NCBI Taxonomy" id="9986"/>
    <lineage>
        <taxon>Eukaryota</taxon>
        <taxon>Metazoa</taxon>
        <taxon>Chordata</taxon>
        <taxon>Craniata</taxon>
        <taxon>Vertebrata</taxon>
        <taxon>Euteleostomi</taxon>
        <taxon>Mammalia</taxon>
        <taxon>Eutheria</taxon>
        <taxon>Euarchontoglires</taxon>
        <taxon>Glires</taxon>
        <taxon>Lagomorpha</taxon>
        <taxon>Leporidae</taxon>
        <taxon>Oryctolagus</taxon>
    </lineage>
</organism>
<keyword evidence="6" id="KW-1064">Adaptive immunity</keyword>
<keyword evidence="9" id="KW-0325">Glycoprotein</keyword>
<dbReference type="PANTHER" id="PTHR19944:SF44">
    <property type="entry name" value="HLA CLASS II HISTOCOMPATIBILITY ANTIGEN, DO ALPHA CHAIN"/>
    <property type="match status" value="1"/>
</dbReference>
<protein>
    <recommendedName>
        <fullName evidence="14">Ig-like domain-containing protein</fullName>
    </recommendedName>
</protein>
<dbReference type="InterPro" id="IPR007110">
    <property type="entry name" value="Ig-like_dom"/>
</dbReference>
<dbReference type="SMART" id="SM00920">
    <property type="entry name" value="MHC_II_alpha"/>
    <property type="match status" value="1"/>
</dbReference>
<evidence type="ECO:0000256" key="13">
    <source>
        <dbReference type="SAM" id="SignalP"/>
    </source>
</evidence>
<evidence type="ECO:0000313" key="16">
    <source>
        <dbReference type="Proteomes" id="UP000001811"/>
    </source>
</evidence>
<evidence type="ECO:0000256" key="5">
    <source>
        <dbReference type="ARBA" id="ARBA00022989"/>
    </source>
</evidence>
<reference evidence="15" key="2">
    <citation type="submission" date="2025-08" db="UniProtKB">
        <authorList>
            <consortium name="Ensembl"/>
        </authorList>
    </citation>
    <scope>IDENTIFICATION</scope>
    <source>
        <strain evidence="15">Thorbecke</strain>
    </source>
</reference>
<dbReference type="EMBL" id="AAGW02017733">
    <property type="status" value="NOT_ANNOTATED_CDS"/>
    <property type="molecule type" value="Genomic_DNA"/>
</dbReference>
<accession>A0A5F9C686</accession>
<evidence type="ECO:0000256" key="2">
    <source>
        <dbReference type="ARBA" id="ARBA00007394"/>
    </source>
</evidence>
<reference evidence="15" key="3">
    <citation type="submission" date="2025-09" db="UniProtKB">
        <authorList>
            <consortium name="Ensembl"/>
        </authorList>
    </citation>
    <scope>IDENTIFICATION</scope>
    <source>
        <strain evidence="15">Thorbecke</strain>
    </source>
</reference>
<keyword evidence="3" id="KW-0812">Transmembrane</keyword>
<dbReference type="SMART" id="SM00407">
    <property type="entry name" value="IGc1"/>
    <property type="match status" value="1"/>
</dbReference>
<dbReference type="PANTHER" id="PTHR19944">
    <property type="entry name" value="MHC CLASS II-RELATED"/>
    <property type="match status" value="1"/>
</dbReference>
<evidence type="ECO:0000256" key="1">
    <source>
        <dbReference type="ARBA" id="ARBA00004479"/>
    </source>
</evidence>
<evidence type="ECO:0000256" key="10">
    <source>
        <dbReference type="ARBA" id="ARBA00023182"/>
    </source>
</evidence>
<feature type="compositionally biased region" description="Pro residues" evidence="12">
    <location>
        <begin position="235"/>
        <end position="248"/>
    </location>
</feature>
<evidence type="ECO:0000256" key="12">
    <source>
        <dbReference type="SAM" id="MobiDB-lite"/>
    </source>
</evidence>
<proteinExistence type="inferred from homology"/>
<dbReference type="GO" id="GO:0002504">
    <property type="term" value="P:antigen processing and presentation of peptide or polysaccharide antigen via MHC class II"/>
    <property type="evidence" value="ECO:0007669"/>
    <property type="project" value="UniProtKB-KW"/>
</dbReference>
<dbReference type="Proteomes" id="UP000001811">
    <property type="component" value="Chromosome 12"/>
</dbReference>
<feature type="compositionally biased region" description="Gly residues" evidence="12">
    <location>
        <begin position="327"/>
        <end position="337"/>
    </location>
</feature>
<dbReference type="InterPro" id="IPR013783">
    <property type="entry name" value="Ig-like_fold"/>
</dbReference>
<dbReference type="PROSITE" id="PS00290">
    <property type="entry name" value="IG_MHC"/>
    <property type="match status" value="1"/>
</dbReference>
<keyword evidence="13" id="KW-0732">Signal</keyword>
<evidence type="ECO:0000256" key="6">
    <source>
        <dbReference type="ARBA" id="ARBA00023130"/>
    </source>
</evidence>
<dbReference type="PROSITE" id="PS50835">
    <property type="entry name" value="IG_LIKE"/>
    <property type="match status" value="1"/>
</dbReference>
<dbReference type="SUPFAM" id="SSF54452">
    <property type="entry name" value="MHC antigen-recognition domain"/>
    <property type="match status" value="1"/>
</dbReference>
<evidence type="ECO:0000256" key="4">
    <source>
        <dbReference type="ARBA" id="ARBA00022859"/>
    </source>
</evidence>
<keyword evidence="16" id="KW-1185">Reference proteome</keyword>
<dbReference type="Pfam" id="PF07654">
    <property type="entry name" value="C1-set"/>
    <property type="match status" value="1"/>
</dbReference>
<evidence type="ECO:0000256" key="11">
    <source>
        <dbReference type="RuleBase" id="RU004238"/>
    </source>
</evidence>
<evidence type="ECO:0000259" key="14">
    <source>
        <dbReference type="PROSITE" id="PS50835"/>
    </source>
</evidence>